<dbReference type="Gene3D" id="3.60.20.10">
    <property type="entry name" value="Glutamine Phosphoribosylpyrophosphate, subunit 1, domain 1"/>
    <property type="match status" value="1"/>
</dbReference>
<dbReference type="PANTHER" id="PTHR42824:SF1">
    <property type="entry name" value="GLUTAMINE AMIDOTRANSFERASE YAFJ-RELATED"/>
    <property type="match status" value="1"/>
</dbReference>
<dbReference type="InterPro" id="IPR017932">
    <property type="entry name" value="GATase_2_dom"/>
</dbReference>
<keyword evidence="1 3" id="KW-0315">Glutamine amidotransferase</keyword>
<accession>A0A5P1R927</accession>
<organism evidence="3 4">
    <name type="scientific">Neptunomonas concharum</name>
    <dbReference type="NCBI Taxonomy" id="1031538"/>
    <lineage>
        <taxon>Bacteria</taxon>
        <taxon>Pseudomonadati</taxon>
        <taxon>Pseudomonadota</taxon>
        <taxon>Gammaproteobacteria</taxon>
        <taxon>Oceanospirillales</taxon>
        <taxon>Oceanospirillaceae</taxon>
        <taxon>Neptunomonas</taxon>
    </lineage>
</organism>
<dbReference type="GO" id="GO:0016740">
    <property type="term" value="F:transferase activity"/>
    <property type="evidence" value="ECO:0007669"/>
    <property type="project" value="UniProtKB-KW"/>
</dbReference>
<evidence type="ECO:0000313" key="3">
    <source>
        <dbReference type="EMBL" id="QEQ96130.1"/>
    </source>
</evidence>
<feature type="domain" description="Glutamine amidotransferase type-2" evidence="2">
    <location>
        <begin position="2"/>
        <end position="252"/>
    </location>
</feature>
<keyword evidence="3" id="KW-0808">Transferase</keyword>
<dbReference type="Pfam" id="PF13230">
    <property type="entry name" value="GATase_4"/>
    <property type="match status" value="1"/>
</dbReference>
<gene>
    <name evidence="3" type="ORF">F0U83_05100</name>
</gene>
<dbReference type="AlphaFoldDB" id="A0A5P1R927"/>
<dbReference type="EMBL" id="CP043869">
    <property type="protein sequence ID" value="QEQ96130.1"/>
    <property type="molecule type" value="Genomic_DNA"/>
</dbReference>
<reference evidence="3 4" key="1">
    <citation type="journal article" date="2019" name="Biochem. Eng. J.">
        <title>Metabolic engineering of the marine bacteria Neptunomonas concharum for the production of acetoin and meso-2,3-butanediol from acetate.</title>
        <authorList>
            <person name="Li W."/>
            <person name="Pu N."/>
            <person name="Liu C.-X."/>
            <person name="Yuan Q.-P."/>
            <person name="Li Z.-J."/>
        </authorList>
    </citation>
    <scope>NUCLEOTIDE SEQUENCE [LARGE SCALE GENOMIC DNA]</scope>
    <source>
        <strain evidence="3 4">JCM17730</strain>
    </source>
</reference>
<dbReference type="OrthoDB" id="321954at2"/>
<dbReference type="KEGG" id="ncu:F0U83_05100"/>
<proteinExistence type="predicted"/>
<name>A0A5P1R927_9GAMM</name>
<dbReference type="InterPro" id="IPR029055">
    <property type="entry name" value="Ntn_hydrolases_N"/>
</dbReference>
<dbReference type="PROSITE" id="PS51278">
    <property type="entry name" value="GATASE_TYPE_2"/>
    <property type="match status" value="1"/>
</dbReference>
<protein>
    <submittedName>
        <fullName evidence="3">Class II glutamine amidotransferase</fullName>
    </submittedName>
</protein>
<dbReference type="Proteomes" id="UP000324760">
    <property type="component" value="Chromosome"/>
</dbReference>
<evidence type="ECO:0000256" key="1">
    <source>
        <dbReference type="ARBA" id="ARBA00022962"/>
    </source>
</evidence>
<keyword evidence="4" id="KW-1185">Reference proteome</keyword>
<dbReference type="CDD" id="cd01908">
    <property type="entry name" value="YafJ"/>
    <property type="match status" value="1"/>
</dbReference>
<evidence type="ECO:0000259" key="2">
    <source>
        <dbReference type="PROSITE" id="PS51278"/>
    </source>
</evidence>
<evidence type="ECO:0000313" key="4">
    <source>
        <dbReference type="Proteomes" id="UP000324760"/>
    </source>
</evidence>
<dbReference type="InterPro" id="IPR026869">
    <property type="entry name" value="EgtC-like"/>
</dbReference>
<sequence length="269" mass="30369">MCELLGMSANVPTDICFSFSGLMQRGGETGPHRDGWGIAFYEGKGIRAFHDPAPSCRSEIAQLIKHHPIKSLIVISHIRQANVGSVCLENTHPFIRELWGKSWSFAHNGQLDKRIFDLELNFYQPVGTTDSEYAFCWLLGEIRKRFPTQPSHSSDLTDLIHNLCEQLRSLGVYNMLLSESENLYAYCSSKLSWLTRRAPFGEASLMDEELTVDFCKETTANDIVTVIATVPLTANEVWNQFESGELVVFNQGLVREQRKAPLSNEVDDH</sequence>
<dbReference type="RefSeq" id="WP_138988836.1">
    <property type="nucleotide sequence ID" value="NZ_CP043869.1"/>
</dbReference>
<dbReference type="PANTHER" id="PTHR42824">
    <property type="entry name" value="GLUTAMINE AMIDOTRANSFERASE"/>
    <property type="match status" value="1"/>
</dbReference>
<dbReference type="SUPFAM" id="SSF56235">
    <property type="entry name" value="N-terminal nucleophile aminohydrolases (Ntn hydrolases)"/>
    <property type="match status" value="1"/>
</dbReference>